<feature type="compositionally biased region" description="Acidic residues" evidence="1">
    <location>
        <begin position="177"/>
        <end position="187"/>
    </location>
</feature>
<comment type="caution">
    <text evidence="2">The sequence shown here is derived from an EMBL/GenBank/DDBJ whole genome shotgun (WGS) entry which is preliminary data.</text>
</comment>
<feature type="region of interest" description="Disordered" evidence="1">
    <location>
        <begin position="341"/>
        <end position="360"/>
    </location>
</feature>
<sequence length="519" mass="55907">MDAQQQQACPSHGLPTPPLTGESRKRRRSTGSDSDLSSSSCTRSRSRSRAEGNDEMILVHEEEGRERNGPIQGEQRVASPAPTKEHLPLDDASTQVCHPLLHMETMADFLLQGPLDSPNNPFAPARGAAHNRGRRSTNSRSHRFPNAASPPVQAPIIEKGKMTYVFRGHRIIYPDPEGGESDSEELDSAQAPPGEAAATAPPPASAPAPAAPAHAPAQNARRRKPLDPRANMRFRPIRLFEAEIEALRMQRAQGEVAYSAAQQARAARSETCLWSRSSVGARPEAEAEAQMERPTQLQGGQQLDPALLPPWSFLPYGQSRASASSWGSSAFVNRARRSTILSSSTAPPPERSSSTSISSSISAGCTGSFSNSSVARPPCPGFNCKRRRLNLDYVAEAGRASSVPFAFAAERASSPGTACQSFEENSGEKDPSAETSDVFGPCIAIDSVRPARFGPQYCKQNGAQDVSQELYPPARAGQRLKQQDAQLQVHQAPPHYHHQGLLQAMDNAQWESGSSDDDA</sequence>
<evidence type="ECO:0000313" key="3">
    <source>
        <dbReference type="Proteomes" id="UP000027361"/>
    </source>
</evidence>
<protein>
    <submittedName>
        <fullName evidence="2">Uncharacterized protein</fullName>
    </submittedName>
</protein>
<feature type="region of interest" description="Disordered" evidence="1">
    <location>
        <begin position="280"/>
        <end position="304"/>
    </location>
</feature>
<dbReference type="GeneID" id="25265363"/>
<feature type="region of interest" description="Disordered" evidence="1">
    <location>
        <begin position="468"/>
        <end position="499"/>
    </location>
</feature>
<feature type="compositionally biased region" description="Low complexity" evidence="1">
    <location>
        <begin position="189"/>
        <end position="199"/>
    </location>
</feature>
<dbReference type="InParanoid" id="A0A066V762"/>
<organism evidence="2 3">
    <name type="scientific">Tilletiaria anomala (strain ATCC 24038 / CBS 436.72 / UBC 951)</name>
    <dbReference type="NCBI Taxonomy" id="1037660"/>
    <lineage>
        <taxon>Eukaryota</taxon>
        <taxon>Fungi</taxon>
        <taxon>Dikarya</taxon>
        <taxon>Basidiomycota</taxon>
        <taxon>Ustilaginomycotina</taxon>
        <taxon>Exobasidiomycetes</taxon>
        <taxon>Georgefischeriales</taxon>
        <taxon>Tilletiariaceae</taxon>
        <taxon>Tilletiaria</taxon>
    </lineage>
</organism>
<reference evidence="2 3" key="1">
    <citation type="submission" date="2014-05" db="EMBL/GenBank/DDBJ databases">
        <title>Draft genome sequence of a rare smut relative, Tilletiaria anomala UBC 951.</title>
        <authorList>
            <consortium name="DOE Joint Genome Institute"/>
            <person name="Toome M."/>
            <person name="Kuo A."/>
            <person name="Henrissat B."/>
            <person name="Lipzen A."/>
            <person name="Tritt A."/>
            <person name="Yoshinaga Y."/>
            <person name="Zane M."/>
            <person name="Barry K."/>
            <person name="Grigoriev I.V."/>
            <person name="Spatafora J.W."/>
            <person name="Aimea M.C."/>
        </authorList>
    </citation>
    <scope>NUCLEOTIDE SEQUENCE [LARGE SCALE GENOMIC DNA]</scope>
    <source>
        <strain evidence="2 3">UBC 951</strain>
    </source>
</reference>
<keyword evidence="3" id="KW-1185">Reference proteome</keyword>
<dbReference type="HOGENOM" id="CLU_524953_0_0_1"/>
<dbReference type="EMBL" id="JMSN01000136">
    <property type="protein sequence ID" value="KDN37582.1"/>
    <property type="molecule type" value="Genomic_DNA"/>
</dbReference>
<feature type="region of interest" description="Disordered" evidence="1">
    <location>
        <begin position="117"/>
        <end position="155"/>
    </location>
</feature>
<dbReference type="AlphaFoldDB" id="A0A066V762"/>
<name>A0A066V762_TILAU</name>
<feature type="compositionally biased region" description="Basic and acidic residues" evidence="1">
    <location>
        <begin position="48"/>
        <end position="68"/>
    </location>
</feature>
<evidence type="ECO:0000313" key="2">
    <source>
        <dbReference type="EMBL" id="KDN37582.1"/>
    </source>
</evidence>
<accession>A0A066V762</accession>
<feature type="region of interest" description="Disordered" evidence="1">
    <location>
        <begin position="1"/>
        <end position="90"/>
    </location>
</feature>
<feature type="region of interest" description="Disordered" evidence="1">
    <location>
        <begin position="172"/>
        <end position="230"/>
    </location>
</feature>
<evidence type="ECO:0000256" key="1">
    <source>
        <dbReference type="SAM" id="MobiDB-lite"/>
    </source>
</evidence>
<proteinExistence type="predicted"/>
<feature type="compositionally biased region" description="Pro residues" evidence="1">
    <location>
        <begin position="200"/>
        <end position="210"/>
    </location>
</feature>
<feature type="compositionally biased region" description="Basic residues" evidence="1">
    <location>
        <begin position="129"/>
        <end position="143"/>
    </location>
</feature>
<dbReference type="RefSeq" id="XP_013240413.1">
    <property type="nucleotide sequence ID" value="XM_013384959.1"/>
</dbReference>
<feature type="compositionally biased region" description="Low complexity" evidence="1">
    <location>
        <begin position="31"/>
        <end position="43"/>
    </location>
</feature>
<dbReference type="Proteomes" id="UP000027361">
    <property type="component" value="Unassembled WGS sequence"/>
</dbReference>
<gene>
    <name evidence="2" type="ORF">K437DRAFT_259756</name>
</gene>